<evidence type="ECO:0000313" key="4">
    <source>
        <dbReference type="Proteomes" id="UP000260812"/>
    </source>
</evidence>
<dbReference type="EMBL" id="QVLV01000009">
    <property type="protein sequence ID" value="RGE59257.1"/>
    <property type="molecule type" value="Genomic_DNA"/>
</dbReference>
<accession>A0A3E3I391</accession>
<reference evidence="2 5" key="1">
    <citation type="submission" date="2018-08" db="EMBL/GenBank/DDBJ databases">
        <title>A genome reference for cultivated species of the human gut microbiota.</title>
        <authorList>
            <person name="Zou Y."/>
            <person name="Xue W."/>
            <person name="Luo G."/>
        </authorList>
    </citation>
    <scope>NUCLEOTIDE SEQUENCE [LARGE SCALE GENOMIC DNA]</scope>
    <source>
        <strain evidence="3 5">AF26-4BH</strain>
        <strain evidence="2">TF05-5AC</strain>
    </source>
</reference>
<dbReference type="PANTHER" id="PTHR36832:SF1">
    <property type="entry name" value="SLR1174 PROTEIN"/>
    <property type="match status" value="1"/>
</dbReference>
<protein>
    <submittedName>
        <fullName evidence="2">ABC transporter permease</fullName>
    </submittedName>
</protein>
<keyword evidence="1" id="KW-0812">Transmembrane</keyword>
<dbReference type="AlphaFoldDB" id="A0A3E3I391"/>
<dbReference type="EMBL" id="QVLU01000006">
    <property type="protein sequence ID" value="RGE72339.1"/>
    <property type="molecule type" value="Genomic_DNA"/>
</dbReference>
<feature type="transmembrane region" description="Helical" evidence="1">
    <location>
        <begin position="184"/>
        <end position="210"/>
    </location>
</feature>
<dbReference type="Proteomes" id="UP000260812">
    <property type="component" value="Unassembled WGS sequence"/>
</dbReference>
<proteinExistence type="predicted"/>
<gene>
    <name evidence="3" type="ORF">DWY69_08230</name>
    <name evidence="2" type="ORF">DXC51_14915</name>
</gene>
<evidence type="ECO:0000313" key="2">
    <source>
        <dbReference type="EMBL" id="RGE59257.1"/>
    </source>
</evidence>
<name>A0A3E3I391_9FIRM</name>
<keyword evidence="4" id="KW-1185">Reference proteome</keyword>
<keyword evidence="1" id="KW-1133">Transmembrane helix</keyword>
<evidence type="ECO:0000313" key="3">
    <source>
        <dbReference type="EMBL" id="RGE72339.1"/>
    </source>
</evidence>
<dbReference type="Proteomes" id="UP000261166">
    <property type="component" value="Unassembled WGS sequence"/>
</dbReference>
<dbReference type="PANTHER" id="PTHR36832">
    <property type="entry name" value="SLR1174 PROTEIN-RELATED"/>
    <property type="match status" value="1"/>
</dbReference>
<dbReference type="GeneID" id="97988121"/>
<dbReference type="RefSeq" id="WP_025487483.1">
    <property type="nucleotide sequence ID" value="NZ_JBKVAZ010000006.1"/>
</dbReference>
<feature type="transmembrane region" description="Helical" evidence="1">
    <location>
        <begin position="102"/>
        <end position="129"/>
    </location>
</feature>
<dbReference type="InterPro" id="IPR010390">
    <property type="entry name" value="ABC-2_transporter-like"/>
</dbReference>
<evidence type="ECO:0000256" key="1">
    <source>
        <dbReference type="SAM" id="Phobius"/>
    </source>
</evidence>
<sequence>MRKYLEIASVHFRTQLIWRADTVFHILFTVTRIIFAFILWSAIFEGKEIISGFSFDSMLSYYIISSFLAQIELSGGISDEISVRIRNGTFSKYMVLPMNMEGYFLAMEAGVVSFHILFDLLAAGIWVALFRINFVFAADAVSIVCALLLIFLGLLFMAQLNYYLGLLTLRYEEISTFLMIKDNLVSLVTGTIIPLVLLPEGLTAFMRFFPFYYVTYLPSMLLTGRCGEEAVRGVILLAAWCIFMELINRWTYQKYRLKYDGVGI</sequence>
<feature type="transmembrane region" description="Helical" evidence="1">
    <location>
        <begin position="21"/>
        <end position="43"/>
    </location>
</feature>
<keyword evidence="1" id="KW-0472">Membrane</keyword>
<feature type="transmembrane region" description="Helical" evidence="1">
    <location>
        <begin position="141"/>
        <end position="164"/>
    </location>
</feature>
<dbReference type="OrthoDB" id="2027431at2"/>
<feature type="transmembrane region" description="Helical" evidence="1">
    <location>
        <begin position="230"/>
        <end position="248"/>
    </location>
</feature>
<evidence type="ECO:0000313" key="5">
    <source>
        <dbReference type="Proteomes" id="UP000261166"/>
    </source>
</evidence>
<dbReference type="Pfam" id="PF06182">
    <property type="entry name" value="ABC2_membrane_6"/>
    <property type="match status" value="1"/>
</dbReference>
<comment type="caution">
    <text evidence="2">The sequence shown here is derived from an EMBL/GenBank/DDBJ whole genome shotgun (WGS) entry which is preliminary data.</text>
</comment>
<organism evidence="2 4">
    <name type="scientific">Eisenbergiella massiliensis</name>
    <dbReference type="NCBI Taxonomy" id="1720294"/>
    <lineage>
        <taxon>Bacteria</taxon>
        <taxon>Bacillati</taxon>
        <taxon>Bacillota</taxon>
        <taxon>Clostridia</taxon>
        <taxon>Lachnospirales</taxon>
        <taxon>Lachnospiraceae</taxon>
        <taxon>Eisenbergiella</taxon>
    </lineage>
</organism>